<comment type="caution">
    <text evidence="2">The sequence shown here is derived from an EMBL/GenBank/DDBJ whole genome shotgun (WGS) entry which is preliminary data.</text>
</comment>
<dbReference type="EMBL" id="VSSQ01048235">
    <property type="protein sequence ID" value="MPN02284.1"/>
    <property type="molecule type" value="Genomic_DNA"/>
</dbReference>
<evidence type="ECO:0000313" key="2">
    <source>
        <dbReference type="EMBL" id="MPN02284.1"/>
    </source>
</evidence>
<evidence type="ECO:0000256" key="1">
    <source>
        <dbReference type="SAM" id="Phobius"/>
    </source>
</evidence>
<accession>A0A645ENQ7</accession>
<name>A0A645ENQ7_9ZZZZ</name>
<sequence length="185" mass="21233">MLFGIELLPDCFNSLKTPVLLQCRVQLGVYHQHPVMHLGIILGGLSSFQSTVEIVKRLQKVADQGLVGKLDGFFLVTDETFSIILKICTVAKHLLLQGGNLTLRCCKLFFQLHDFQLLLFKFRRDITFLSCCFRRSRSLLLGFNSLSGCSFHFILCIRLAFLIFLFHSIPRFPIRQNRVLAHVYL</sequence>
<protein>
    <submittedName>
        <fullName evidence="2">Uncharacterized protein</fullName>
    </submittedName>
</protein>
<keyword evidence="1" id="KW-0472">Membrane</keyword>
<dbReference type="AlphaFoldDB" id="A0A645ENQ7"/>
<reference evidence="2" key="1">
    <citation type="submission" date="2019-08" db="EMBL/GenBank/DDBJ databases">
        <authorList>
            <person name="Kucharzyk K."/>
            <person name="Murdoch R.W."/>
            <person name="Higgins S."/>
            <person name="Loffler F."/>
        </authorList>
    </citation>
    <scope>NUCLEOTIDE SEQUENCE</scope>
</reference>
<keyword evidence="1" id="KW-0812">Transmembrane</keyword>
<organism evidence="2">
    <name type="scientific">bioreactor metagenome</name>
    <dbReference type="NCBI Taxonomy" id="1076179"/>
    <lineage>
        <taxon>unclassified sequences</taxon>
        <taxon>metagenomes</taxon>
        <taxon>ecological metagenomes</taxon>
    </lineage>
</organism>
<proteinExistence type="predicted"/>
<feature type="transmembrane region" description="Helical" evidence="1">
    <location>
        <begin position="139"/>
        <end position="166"/>
    </location>
</feature>
<keyword evidence="1" id="KW-1133">Transmembrane helix</keyword>
<gene>
    <name evidence="2" type="ORF">SDC9_149498</name>
</gene>